<dbReference type="Gene3D" id="3.40.50.720">
    <property type="entry name" value="NAD(P)-binding Rossmann-like Domain"/>
    <property type="match status" value="2"/>
</dbReference>
<reference evidence="6 7" key="1">
    <citation type="journal article" date="2017" name="Antonie Van Leeuwenhoek">
        <title>Phylogenomic resolution of the bacterial genus Pantoea and its relationship with Erwinia and Tatumella.</title>
        <authorList>
            <person name="Palmer M."/>
            <person name="Steenkamp E.T."/>
            <person name="Coetzee M.P."/>
            <person name="Chan W.Y."/>
            <person name="van Zyl E."/>
            <person name="De Maayer P."/>
            <person name="Coutinho T.A."/>
            <person name="Blom J."/>
            <person name="Smits T.H."/>
            <person name="Duffy B."/>
            <person name="Venter S.N."/>
        </authorList>
    </citation>
    <scope>NUCLEOTIDE SEQUENCE [LARGE SCALE GENOMIC DNA]</scope>
    <source>
        <strain evidence="6 7">LMG 2657</strain>
    </source>
</reference>
<dbReference type="CDD" id="cd12175">
    <property type="entry name" value="2-Hacid_dh_11"/>
    <property type="match status" value="1"/>
</dbReference>
<dbReference type="InterPro" id="IPR006139">
    <property type="entry name" value="D-isomer_2_OHA_DH_cat_dom"/>
</dbReference>
<dbReference type="PROSITE" id="PS00671">
    <property type="entry name" value="D_2_HYDROXYACID_DH_3"/>
    <property type="match status" value="1"/>
</dbReference>
<dbReference type="InterPro" id="IPR036291">
    <property type="entry name" value="NAD(P)-bd_dom_sf"/>
</dbReference>
<evidence type="ECO:0000256" key="1">
    <source>
        <dbReference type="ARBA" id="ARBA00023002"/>
    </source>
</evidence>
<comment type="similarity">
    <text evidence="3">Belongs to the D-isomer specific 2-hydroxyacid dehydrogenase family.</text>
</comment>
<gene>
    <name evidence="6" type="ORF">HA50_03105</name>
</gene>
<dbReference type="SUPFAM" id="SSF52283">
    <property type="entry name" value="Formate/glycerate dehydrogenase catalytic domain-like"/>
    <property type="match status" value="1"/>
</dbReference>
<keyword evidence="7" id="KW-1185">Reference proteome</keyword>
<evidence type="ECO:0000256" key="2">
    <source>
        <dbReference type="ARBA" id="ARBA00023027"/>
    </source>
</evidence>
<proteinExistence type="inferred from homology"/>
<keyword evidence="2" id="KW-0520">NAD</keyword>
<evidence type="ECO:0000256" key="3">
    <source>
        <dbReference type="RuleBase" id="RU003719"/>
    </source>
</evidence>
<sequence>MRVLIAADEHAWGGLIPSIRQTLPDVEFVASAGHAAESLAGFDALVPGMCRVDARLLATADRLKLIQQAGVGLEGVDIDAAKKAGVMVANVPSDHSGNADSVAELGIWMMIGLARRQQEIAQCLAQQRLGQPIGMGLMGKTVGLVGLGGIGKALAKRLAPFGMRMIGVKREADEAFARQHQLDWAGGIGQLPQLLAESDFVVLSLPDSAETHHIIDAAALAQMKPDSFLVNLGRGGLIDKAAFLAALENKTLAGAGLDVFWQEPPDPNDAVFRHNVIATPHIGGVTDISLAGNIKGVCDNLRRLRDGEAVVDRWA</sequence>
<dbReference type="Pfam" id="PF00389">
    <property type="entry name" value="2-Hacid_dh"/>
    <property type="match status" value="1"/>
</dbReference>
<dbReference type="EMBL" id="MLJI01000001">
    <property type="protein sequence ID" value="ORM92391.1"/>
    <property type="molecule type" value="Genomic_DNA"/>
</dbReference>
<name>A0A1X1EQV6_PANCY</name>
<dbReference type="InterPro" id="IPR006140">
    <property type="entry name" value="D-isomer_DH_NAD-bd"/>
</dbReference>
<feature type="domain" description="D-isomer specific 2-hydroxyacid dehydrogenase catalytic" evidence="4">
    <location>
        <begin position="34"/>
        <end position="308"/>
    </location>
</feature>
<dbReference type="PANTHER" id="PTHR42938:SF25">
    <property type="entry name" value="D-ISOMER SPECIFIC 2-HYDROXYACID DEHYDROGENASE FAMILY PROTEIN"/>
    <property type="match status" value="1"/>
</dbReference>
<dbReference type="GO" id="GO:0004617">
    <property type="term" value="F:phosphoglycerate dehydrogenase activity"/>
    <property type="evidence" value="ECO:0007669"/>
    <property type="project" value="TreeGrafter"/>
</dbReference>
<dbReference type="Pfam" id="PF02826">
    <property type="entry name" value="2-Hacid_dh_C"/>
    <property type="match status" value="1"/>
</dbReference>
<accession>A0A1X1EQV6</accession>
<dbReference type="PANTHER" id="PTHR42938">
    <property type="entry name" value="FORMATE DEHYDROGENASE 1"/>
    <property type="match status" value="1"/>
</dbReference>
<comment type="caution">
    <text evidence="6">The sequence shown here is derived from an EMBL/GenBank/DDBJ whole genome shotgun (WGS) entry which is preliminary data.</text>
</comment>
<dbReference type="AlphaFoldDB" id="A0A1X1EQV6"/>
<dbReference type="SUPFAM" id="SSF51735">
    <property type="entry name" value="NAD(P)-binding Rossmann-fold domains"/>
    <property type="match status" value="1"/>
</dbReference>
<evidence type="ECO:0000313" key="6">
    <source>
        <dbReference type="EMBL" id="ORM92391.1"/>
    </source>
</evidence>
<keyword evidence="1 3" id="KW-0560">Oxidoreductase</keyword>
<evidence type="ECO:0000313" key="7">
    <source>
        <dbReference type="Proteomes" id="UP000193749"/>
    </source>
</evidence>
<evidence type="ECO:0000259" key="5">
    <source>
        <dbReference type="Pfam" id="PF02826"/>
    </source>
</evidence>
<dbReference type="Proteomes" id="UP000193749">
    <property type="component" value="Unassembled WGS sequence"/>
</dbReference>
<organism evidence="6 7">
    <name type="scientific">Pantoea cypripedii</name>
    <name type="common">Pectobacterium cypripedii</name>
    <name type="synonym">Erwinia cypripedii</name>
    <dbReference type="NCBI Taxonomy" id="55209"/>
    <lineage>
        <taxon>Bacteria</taxon>
        <taxon>Pseudomonadati</taxon>
        <taxon>Pseudomonadota</taxon>
        <taxon>Gammaproteobacteria</taxon>
        <taxon>Enterobacterales</taxon>
        <taxon>Erwiniaceae</taxon>
        <taxon>Pantoea</taxon>
    </lineage>
</organism>
<protein>
    <submittedName>
        <fullName evidence="6">Lactate dehydrogenase</fullName>
    </submittedName>
</protein>
<dbReference type="GO" id="GO:0051287">
    <property type="term" value="F:NAD binding"/>
    <property type="evidence" value="ECO:0007669"/>
    <property type="project" value="InterPro"/>
</dbReference>
<dbReference type="OrthoDB" id="9805416at2"/>
<evidence type="ECO:0000259" key="4">
    <source>
        <dbReference type="Pfam" id="PF00389"/>
    </source>
</evidence>
<dbReference type="STRING" id="55209.HA50_03105"/>
<dbReference type="InterPro" id="IPR029753">
    <property type="entry name" value="D-isomer_DH_CS"/>
</dbReference>
<dbReference type="RefSeq" id="WP_084872488.1">
    <property type="nucleotide sequence ID" value="NZ_JAGGMY010000001.1"/>
</dbReference>
<feature type="domain" description="D-isomer specific 2-hydroxyacid dehydrogenase NAD-binding" evidence="5">
    <location>
        <begin position="107"/>
        <end position="283"/>
    </location>
</feature>